<protein>
    <submittedName>
        <fullName evidence="1">Uncharacterized protein</fullName>
    </submittedName>
</protein>
<sequence>MALLNAVRHRIEIDSELRSGRGRRCDRRIRRCYWTRPSHDFSLGNPNNGFTLRACDLLRCDLRRAHAVRLSVNASNNNYYHCTPEFSEQCVLRYLVALTRAAALHLFSVGCIYRG</sequence>
<dbReference type="Proteomes" id="UP000299102">
    <property type="component" value="Unassembled WGS sequence"/>
</dbReference>
<proteinExistence type="predicted"/>
<name>A0A4C1T3C9_EUMVA</name>
<evidence type="ECO:0000313" key="2">
    <source>
        <dbReference type="Proteomes" id="UP000299102"/>
    </source>
</evidence>
<reference evidence="1 2" key="1">
    <citation type="journal article" date="2019" name="Commun. Biol.">
        <title>The bagworm genome reveals a unique fibroin gene that provides high tensile strength.</title>
        <authorList>
            <person name="Kono N."/>
            <person name="Nakamura H."/>
            <person name="Ohtoshi R."/>
            <person name="Tomita M."/>
            <person name="Numata K."/>
            <person name="Arakawa K."/>
        </authorList>
    </citation>
    <scope>NUCLEOTIDE SEQUENCE [LARGE SCALE GENOMIC DNA]</scope>
</reference>
<keyword evidence="2" id="KW-1185">Reference proteome</keyword>
<dbReference type="AlphaFoldDB" id="A0A4C1T3C9"/>
<gene>
    <name evidence="1" type="ORF">EVAR_78307_1</name>
</gene>
<dbReference type="EMBL" id="BGZK01000033">
    <property type="protein sequence ID" value="GBP08932.1"/>
    <property type="molecule type" value="Genomic_DNA"/>
</dbReference>
<organism evidence="1 2">
    <name type="scientific">Eumeta variegata</name>
    <name type="common">Bagworm moth</name>
    <name type="synonym">Eumeta japonica</name>
    <dbReference type="NCBI Taxonomy" id="151549"/>
    <lineage>
        <taxon>Eukaryota</taxon>
        <taxon>Metazoa</taxon>
        <taxon>Ecdysozoa</taxon>
        <taxon>Arthropoda</taxon>
        <taxon>Hexapoda</taxon>
        <taxon>Insecta</taxon>
        <taxon>Pterygota</taxon>
        <taxon>Neoptera</taxon>
        <taxon>Endopterygota</taxon>
        <taxon>Lepidoptera</taxon>
        <taxon>Glossata</taxon>
        <taxon>Ditrysia</taxon>
        <taxon>Tineoidea</taxon>
        <taxon>Psychidae</taxon>
        <taxon>Oiketicinae</taxon>
        <taxon>Eumeta</taxon>
    </lineage>
</organism>
<evidence type="ECO:0000313" key="1">
    <source>
        <dbReference type="EMBL" id="GBP08932.1"/>
    </source>
</evidence>
<accession>A0A4C1T3C9</accession>
<comment type="caution">
    <text evidence="1">The sequence shown here is derived from an EMBL/GenBank/DDBJ whole genome shotgun (WGS) entry which is preliminary data.</text>
</comment>